<evidence type="ECO:0000313" key="2">
    <source>
        <dbReference type="Proteomes" id="UP000235994"/>
    </source>
</evidence>
<reference evidence="1 2" key="1">
    <citation type="submission" date="2018-01" db="EMBL/GenBank/DDBJ databases">
        <title>The draft genome of an aniline degradation strain ANB-1.</title>
        <authorList>
            <person name="Zhang L."/>
            <person name="Jiang J."/>
        </authorList>
    </citation>
    <scope>NUCLEOTIDE SEQUENCE [LARGE SCALE GENOMIC DNA]</scope>
    <source>
        <strain evidence="1 2">ANB-1</strain>
    </source>
</reference>
<comment type="caution">
    <text evidence="1">The sequence shown here is derived from an EMBL/GenBank/DDBJ whole genome shotgun (WGS) entry which is preliminary data.</text>
</comment>
<organism evidence="1 2">
    <name type="scientific">Achromobacter pulmonis</name>
    <dbReference type="NCBI Taxonomy" id="1389932"/>
    <lineage>
        <taxon>Bacteria</taxon>
        <taxon>Pseudomonadati</taxon>
        <taxon>Pseudomonadota</taxon>
        <taxon>Betaproteobacteria</taxon>
        <taxon>Burkholderiales</taxon>
        <taxon>Alcaligenaceae</taxon>
        <taxon>Achromobacter</taxon>
    </lineage>
</organism>
<proteinExistence type="predicted"/>
<dbReference type="RefSeq" id="WP_033947750.1">
    <property type="nucleotide sequence ID" value="NZ_POQS01000008.1"/>
</dbReference>
<name>A0A2N8KBL9_9BURK</name>
<accession>A0A2N8KBL9</accession>
<evidence type="ECO:0000313" key="1">
    <source>
        <dbReference type="EMBL" id="PND30850.1"/>
    </source>
</evidence>
<keyword evidence="2" id="KW-1185">Reference proteome</keyword>
<dbReference type="AlphaFoldDB" id="A0A2N8KBL9"/>
<gene>
    <name evidence="1" type="ORF">C1I89_28140</name>
</gene>
<protein>
    <submittedName>
        <fullName evidence="1">Uncharacterized protein</fullName>
    </submittedName>
</protein>
<dbReference type="Proteomes" id="UP000235994">
    <property type="component" value="Unassembled WGS sequence"/>
</dbReference>
<sequence length="119" mass="13513">MTPFGYSKPLQYRLEGHRSVTCEDPVEWSQWFATADRRVAETWVDDVRISTVFLGLDHNHLPDGDPILFETEVYAWENAEAGHAELVAMIQTEMAAESVQAGGAWDRVFKRLVADQSED</sequence>
<dbReference type="EMBL" id="POQS01000008">
    <property type="protein sequence ID" value="PND30850.1"/>
    <property type="molecule type" value="Genomic_DNA"/>
</dbReference>